<feature type="compositionally biased region" description="Polar residues" evidence="1">
    <location>
        <begin position="376"/>
        <end position="385"/>
    </location>
</feature>
<sequence length="393" mass="44102">MTTNLEVSVTPTSEQISRTQAKIDAYIQSVEANPNFRAGSTPYYGFHEAGEAIHGTVIIFHGFSGKPKQMSKLSDYLFANGFNYYQTNLAGHALQPPSKYWCQVDLKPKIYNPLREKVQKDSVLTNYIANFPTDPNKFVRPTFQQQAGLVGRLLLIEPRLLDIVPAIERDDDPDFYRYFDSNHMEYLTHAQQRLAELDDMPGPIYTIGLSVGAAIALGLAADKPTRISKVVSYAPLLKLHTKIMEQYVNLAGPLDIHEKSWSPGESFPIGALTAAAKYGAFVRESKNVKALQQVRTFMVLTENEDAASIPTNERFFNDIGGEKKGNRFYIYPASDLVPHPLAEPDVKSQGMTNRFWQSLYQETFRFLTTGEIDPGNMSNTEQDPNLPQVPPLK</sequence>
<dbReference type="EMBL" id="NTFS01000224">
    <property type="protein sequence ID" value="PAX52566.1"/>
    <property type="molecule type" value="Genomic_DNA"/>
</dbReference>
<dbReference type="Proteomes" id="UP000218238">
    <property type="component" value="Unassembled WGS sequence"/>
</dbReference>
<dbReference type="OrthoDB" id="525141at2"/>
<name>A0A2A2TFW3_9CYAN</name>
<evidence type="ECO:0000313" key="2">
    <source>
        <dbReference type="EMBL" id="PAX52566.1"/>
    </source>
</evidence>
<organism evidence="2 3">
    <name type="scientific">Brunnivagina elsteri CCALA 953</name>
    <dbReference type="NCBI Taxonomy" id="987040"/>
    <lineage>
        <taxon>Bacteria</taxon>
        <taxon>Bacillati</taxon>
        <taxon>Cyanobacteriota</taxon>
        <taxon>Cyanophyceae</taxon>
        <taxon>Nostocales</taxon>
        <taxon>Calotrichaceae</taxon>
        <taxon>Brunnivagina</taxon>
    </lineage>
</organism>
<gene>
    <name evidence="2" type="ORF">CK510_18615</name>
</gene>
<dbReference type="Gene3D" id="3.40.50.1820">
    <property type="entry name" value="alpha/beta hydrolase"/>
    <property type="match status" value="1"/>
</dbReference>
<comment type="caution">
    <text evidence="2">The sequence shown here is derived from an EMBL/GenBank/DDBJ whole genome shotgun (WGS) entry which is preliminary data.</text>
</comment>
<dbReference type="AlphaFoldDB" id="A0A2A2TFW3"/>
<dbReference type="GO" id="GO:0016787">
    <property type="term" value="F:hydrolase activity"/>
    <property type="evidence" value="ECO:0007669"/>
    <property type="project" value="UniProtKB-KW"/>
</dbReference>
<keyword evidence="3" id="KW-1185">Reference proteome</keyword>
<dbReference type="InterPro" id="IPR029058">
    <property type="entry name" value="AB_hydrolase_fold"/>
</dbReference>
<feature type="region of interest" description="Disordered" evidence="1">
    <location>
        <begin position="370"/>
        <end position="393"/>
    </location>
</feature>
<reference evidence="2 3" key="1">
    <citation type="submission" date="2017-08" db="EMBL/GenBank/DDBJ databases">
        <title>Draft genome sequence of filamentous cyanobacterium Calothrix elsteri CCALA 953.</title>
        <authorList>
            <person name="Gagunashvili A.N."/>
            <person name="Elster J."/>
            <person name="Andresson O.S."/>
        </authorList>
    </citation>
    <scope>NUCLEOTIDE SEQUENCE [LARGE SCALE GENOMIC DNA]</scope>
    <source>
        <strain evidence="2 3">CCALA 953</strain>
    </source>
</reference>
<evidence type="ECO:0000256" key="1">
    <source>
        <dbReference type="SAM" id="MobiDB-lite"/>
    </source>
</evidence>
<proteinExistence type="predicted"/>
<keyword evidence="2" id="KW-0378">Hydrolase</keyword>
<dbReference type="SUPFAM" id="SSF53474">
    <property type="entry name" value="alpha/beta-Hydrolases"/>
    <property type="match status" value="1"/>
</dbReference>
<accession>A0A2A2TFW3</accession>
<protein>
    <submittedName>
        <fullName evidence="2">Alpha/beta hydrolase</fullName>
    </submittedName>
</protein>
<dbReference type="RefSeq" id="WP_095723123.1">
    <property type="nucleotide sequence ID" value="NZ_NTFS01000224.1"/>
</dbReference>
<evidence type="ECO:0000313" key="3">
    <source>
        <dbReference type="Proteomes" id="UP000218238"/>
    </source>
</evidence>